<dbReference type="PANTHER" id="PTHR12993">
    <property type="entry name" value="N-ACETYLGLUCOSAMINYL-PHOSPHATIDYLINOSITOL DE-N-ACETYLASE-RELATED"/>
    <property type="match status" value="1"/>
</dbReference>
<gene>
    <name evidence="2" type="ORF">CHX27_02830</name>
</gene>
<dbReference type="SUPFAM" id="SSF52317">
    <property type="entry name" value="Class I glutamine amidotransferase-like"/>
    <property type="match status" value="1"/>
</dbReference>
<evidence type="ECO:0000313" key="2">
    <source>
        <dbReference type="EMBL" id="OYQ47785.1"/>
    </source>
</evidence>
<dbReference type="AlphaFoldDB" id="A0A256A3U1"/>
<evidence type="ECO:0000313" key="3">
    <source>
        <dbReference type="Proteomes" id="UP000216035"/>
    </source>
</evidence>
<dbReference type="InterPro" id="IPR029062">
    <property type="entry name" value="Class_I_gatase-like"/>
</dbReference>
<feature type="signal peptide" evidence="1">
    <location>
        <begin position="1"/>
        <end position="17"/>
    </location>
</feature>
<feature type="chain" id="PRO_5013191604" description="LmbE family protein" evidence="1">
    <location>
        <begin position="18"/>
        <end position="818"/>
    </location>
</feature>
<dbReference type="Proteomes" id="UP000216035">
    <property type="component" value="Unassembled WGS sequence"/>
</dbReference>
<reference evidence="2 3" key="1">
    <citation type="submission" date="2017-07" db="EMBL/GenBank/DDBJ databases">
        <title>Flavobacterium cyanobacteriorum sp. nov., isolated from cyanobacterial aggregates in a eutrophic lake.</title>
        <authorList>
            <person name="Cai H."/>
        </authorList>
    </citation>
    <scope>NUCLEOTIDE SEQUENCE [LARGE SCALE GENOMIC DNA]</scope>
    <source>
        <strain evidence="2 3">TH167</strain>
    </source>
</reference>
<protein>
    <recommendedName>
        <fullName evidence="4">LmbE family protein</fullName>
    </recommendedName>
</protein>
<evidence type="ECO:0008006" key="4">
    <source>
        <dbReference type="Google" id="ProtNLM"/>
    </source>
</evidence>
<dbReference type="InterPro" id="IPR024078">
    <property type="entry name" value="LmbE-like_dom_sf"/>
</dbReference>
<evidence type="ECO:0000256" key="1">
    <source>
        <dbReference type="SAM" id="SignalP"/>
    </source>
</evidence>
<dbReference type="Gene3D" id="3.40.50.10320">
    <property type="entry name" value="LmbE-like"/>
    <property type="match status" value="1"/>
</dbReference>
<dbReference type="OrthoDB" id="9759749at2"/>
<dbReference type="GO" id="GO:0016811">
    <property type="term" value="F:hydrolase activity, acting on carbon-nitrogen (but not peptide) bonds, in linear amides"/>
    <property type="evidence" value="ECO:0007669"/>
    <property type="project" value="TreeGrafter"/>
</dbReference>
<dbReference type="InterPro" id="IPR003737">
    <property type="entry name" value="GlcNAc_PI_deacetylase-related"/>
</dbReference>
<name>A0A256A3U1_9FLAO</name>
<dbReference type="PANTHER" id="PTHR12993:SF11">
    <property type="entry name" value="N-ACETYLGLUCOSAMINYL-PHOSPHATIDYLINOSITOL DE-N-ACETYLASE"/>
    <property type="match status" value="1"/>
</dbReference>
<accession>A0A256A3U1</accession>
<dbReference type="SUPFAM" id="SSF102588">
    <property type="entry name" value="LmbE-like"/>
    <property type="match status" value="1"/>
</dbReference>
<dbReference type="Pfam" id="PF02585">
    <property type="entry name" value="PIG-L"/>
    <property type="match status" value="1"/>
</dbReference>
<sequence length="818" mass="91653">MKKFVCLLVCFSSALWAQRPEKLNAADIYQGLQKLSKTTSVLYVAAHPDDENTRLISYFANAKHYRTAYLSLTRGDGGQNLIGSQLRDQLGMIRTQELLEARKIDGGEQYFTRANDFGFSKNPTETLAKWNEQDVLSDMVWIIRKLQPEIIINRFDHRTPGTTHGHHTASAQLSLKAFDLAADPTAFPEQLKYVTVWQAKQLFFNTSWWFYGSQEKFAAADKSNLTEIDLGTFLPLEGKSIQEIAALSRSCHKSQGFGSSGSRGSEKEYLEFIKGDKAFQTNDWNGVSERDNILKICNDLIAQFDFKNPSASVPKLLELRSRFNTLPESGFRTYKLQELDKLILASCGFYIEVVTNSARMSPGTAFEASLEIINRSEIPLVLNTISVESQLVTKLDFPLKPNVGYKEKLKLRLEKDLPYTTPYYINANKTDGMFAVGNQLDRGLPEKNPAVIVNVTLGIENQTISIKTPVVFKTTDDVKGEIFQPLLVSPQLDVAFAQTSLLVKAGKKQRIELAVIPSSDLSETTVRLQAPENWKVTPEFIALRDLKTGQKQTVFFEVTPQKSDNTVLLTAVVGDNNEAALHRTALEFDHIYHQQLIAPAHCKLVVADIDISAKKIGYIPGAGDEVADYLKQLQTEVVVLDPKKVTRESLSTFDAIITGIRAYNVNKDLVGIHALLLDFVQSGKTLLVQYNTLDDLVLKDFTPYPLTIGRERVTEEDSAVNFIDPQAKVLNKPNKLTQNDFLSWKQERGLYFPSKWDEKYQTVLSMADTGETQKTSGLLIAPYGKGHYIYCGISFFRQLPEGVTGAYKLLANLLSVSK</sequence>
<proteinExistence type="predicted"/>
<dbReference type="RefSeq" id="WP_094485253.1">
    <property type="nucleotide sequence ID" value="NZ_NOXX01000140.1"/>
</dbReference>
<dbReference type="EMBL" id="NOXX01000140">
    <property type="protein sequence ID" value="OYQ47785.1"/>
    <property type="molecule type" value="Genomic_DNA"/>
</dbReference>
<comment type="caution">
    <text evidence="2">The sequence shown here is derived from an EMBL/GenBank/DDBJ whole genome shotgun (WGS) entry which is preliminary data.</text>
</comment>
<keyword evidence="1" id="KW-0732">Signal</keyword>
<organism evidence="2 3">
    <name type="scientific">Flavobacterium aurantiibacter</name>
    <dbReference type="NCBI Taxonomy" id="2023067"/>
    <lineage>
        <taxon>Bacteria</taxon>
        <taxon>Pseudomonadati</taxon>
        <taxon>Bacteroidota</taxon>
        <taxon>Flavobacteriia</taxon>
        <taxon>Flavobacteriales</taxon>
        <taxon>Flavobacteriaceae</taxon>
        <taxon>Flavobacterium</taxon>
    </lineage>
</organism>
<keyword evidence="3" id="KW-1185">Reference proteome</keyword>